<keyword evidence="2 4" id="KW-0808">Transferase</keyword>
<dbReference type="InterPro" id="IPR002935">
    <property type="entry name" value="SAM_O-MeTrfase"/>
</dbReference>
<comment type="caution">
    <text evidence="4">The sequence shown here is derived from an EMBL/GenBank/DDBJ whole genome shotgun (WGS) entry which is preliminary data.</text>
</comment>
<dbReference type="Pfam" id="PF01596">
    <property type="entry name" value="Methyltransf_3"/>
    <property type="match status" value="1"/>
</dbReference>
<keyword evidence="5" id="KW-1185">Reference proteome</keyword>
<dbReference type="InterPro" id="IPR029063">
    <property type="entry name" value="SAM-dependent_MTases_sf"/>
</dbReference>
<evidence type="ECO:0000256" key="2">
    <source>
        <dbReference type="ARBA" id="ARBA00022679"/>
    </source>
</evidence>
<keyword evidence="3" id="KW-0949">S-adenosyl-L-methionine</keyword>
<dbReference type="PANTHER" id="PTHR10509:SF14">
    <property type="entry name" value="CAFFEOYL-COA O-METHYLTRANSFERASE 3-RELATED"/>
    <property type="match status" value="1"/>
</dbReference>
<dbReference type="AlphaFoldDB" id="A0A4R9G492"/>
<dbReference type="Gene3D" id="3.40.50.150">
    <property type="entry name" value="Vaccinia Virus protein VP39"/>
    <property type="match status" value="1"/>
</dbReference>
<dbReference type="OrthoDB" id="9811000at2"/>
<name>A0A4R9G492_9LEPT</name>
<reference evidence="4" key="1">
    <citation type="journal article" date="2019" name="PLoS Negl. Trop. Dis.">
        <title>Revisiting the worldwide diversity of Leptospira species in the environment.</title>
        <authorList>
            <person name="Vincent A.T."/>
            <person name="Schiettekatte O."/>
            <person name="Bourhy P."/>
            <person name="Veyrier F.J."/>
            <person name="Picardeau M."/>
        </authorList>
    </citation>
    <scope>NUCLEOTIDE SEQUENCE [LARGE SCALE GENOMIC DNA]</scope>
    <source>
        <strain evidence="4">SSW15</strain>
    </source>
</reference>
<gene>
    <name evidence="4" type="ORF">EHO60_14890</name>
</gene>
<dbReference type="EMBL" id="RQET01000013">
    <property type="protein sequence ID" value="TGK06328.1"/>
    <property type="molecule type" value="Genomic_DNA"/>
</dbReference>
<proteinExistence type="predicted"/>
<keyword evidence="1 4" id="KW-0489">Methyltransferase</keyword>
<protein>
    <submittedName>
        <fullName evidence="4">Methyltransferase</fullName>
    </submittedName>
</protein>
<dbReference type="InterPro" id="IPR050362">
    <property type="entry name" value="Cation-dep_OMT"/>
</dbReference>
<dbReference type="PROSITE" id="PS51682">
    <property type="entry name" value="SAM_OMT_I"/>
    <property type="match status" value="1"/>
</dbReference>
<evidence type="ECO:0000256" key="1">
    <source>
        <dbReference type="ARBA" id="ARBA00022603"/>
    </source>
</evidence>
<evidence type="ECO:0000313" key="5">
    <source>
        <dbReference type="Proteomes" id="UP000298458"/>
    </source>
</evidence>
<evidence type="ECO:0000313" key="4">
    <source>
        <dbReference type="EMBL" id="TGK06328.1"/>
    </source>
</evidence>
<accession>A0A4R9G492</accession>
<evidence type="ECO:0000256" key="3">
    <source>
        <dbReference type="ARBA" id="ARBA00022691"/>
    </source>
</evidence>
<dbReference type="SUPFAM" id="SSF53335">
    <property type="entry name" value="S-adenosyl-L-methionine-dependent methyltransferases"/>
    <property type="match status" value="1"/>
</dbReference>
<dbReference type="GO" id="GO:0032259">
    <property type="term" value="P:methylation"/>
    <property type="evidence" value="ECO:0007669"/>
    <property type="project" value="UniProtKB-KW"/>
</dbReference>
<dbReference type="Proteomes" id="UP000298458">
    <property type="component" value="Unassembled WGS sequence"/>
</dbReference>
<dbReference type="GO" id="GO:0008757">
    <property type="term" value="F:S-adenosylmethionine-dependent methyltransferase activity"/>
    <property type="evidence" value="ECO:0007669"/>
    <property type="project" value="TreeGrafter"/>
</dbReference>
<dbReference type="PANTHER" id="PTHR10509">
    <property type="entry name" value="O-METHYLTRANSFERASE-RELATED"/>
    <property type="match status" value="1"/>
</dbReference>
<dbReference type="GO" id="GO:0008171">
    <property type="term" value="F:O-methyltransferase activity"/>
    <property type="evidence" value="ECO:0007669"/>
    <property type="project" value="InterPro"/>
</dbReference>
<dbReference type="RefSeq" id="WP_135769010.1">
    <property type="nucleotide sequence ID" value="NZ_RQET01000013.1"/>
</dbReference>
<sequence>MADSKKQADKKGLSLYKNGLEEWIDRDLVRRPYPWLRTLEENASKDEIPVLSPASGAVLAFLVSSWKPTEVLELGTGYGVSLIWIYSALQGSAKIRSVDREIQFMQTTQSYLDRLEADSRRIELLKGECVEVLRRFFSSSVKGEKEFLFVDCDKIRYPEILKLVRDGGRGRDLRVVFDNVLWHGRPADPERQAPSDLAIRSFWEILQESGLPYTLFPVGDGLICIDFSG</sequence>
<organism evidence="4 5">
    <name type="scientific">Leptospira fletcheri</name>
    <dbReference type="NCBI Taxonomy" id="2484981"/>
    <lineage>
        <taxon>Bacteria</taxon>
        <taxon>Pseudomonadati</taxon>
        <taxon>Spirochaetota</taxon>
        <taxon>Spirochaetia</taxon>
        <taxon>Leptospirales</taxon>
        <taxon>Leptospiraceae</taxon>
        <taxon>Leptospira</taxon>
    </lineage>
</organism>